<dbReference type="GO" id="GO:0032196">
    <property type="term" value="P:transposition"/>
    <property type="evidence" value="ECO:0007669"/>
    <property type="project" value="TreeGrafter"/>
</dbReference>
<evidence type="ECO:0000313" key="3">
    <source>
        <dbReference type="EMBL" id="VNP14201.1"/>
    </source>
</evidence>
<dbReference type="PANTHER" id="PTHR10948">
    <property type="entry name" value="TRANSPOSASE"/>
    <property type="match status" value="1"/>
</dbReference>
<name>A0A4J1S1T2_STREE</name>
<dbReference type="InterPro" id="IPR001584">
    <property type="entry name" value="Integrase_cat-core"/>
</dbReference>
<feature type="domain" description="Integrase catalytic" evidence="2">
    <location>
        <begin position="169"/>
        <end position="334"/>
    </location>
</feature>
<dbReference type="Gene3D" id="3.30.420.10">
    <property type="entry name" value="Ribonuclease H-like superfamily/Ribonuclease H"/>
    <property type="match status" value="1"/>
</dbReference>
<dbReference type="EMBL" id="CAATFS010000007">
    <property type="protein sequence ID" value="VNP14201.1"/>
    <property type="molecule type" value="Genomic_DNA"/>
</dbReference>
<dbReference type="PROSITE" id="PS50994">
    <property type="entry name" value="INTEGRASE"/>
    <property type="match status" value="1"/>
</dbReference>
<dbReference type="InterPro" id="IPR036397">
    <property type="entry name" value="RNaseH_sf"/>
</dbReference>
<gene>
    <name evidence="3" type="ORF">SAMEA3206928_01356</name>
</gene>
<organism evidence="3">
    <name type="scientific">Streptococcus pneumoniae</name>
    <dbReference type="NCBI Taxonomy" id="1313"/>
    <lineage>
        <taxon>Bacteria</taxon>
        <taxon>Bacillati</taxon>
        <taxon>Bacillota</taxon>
        <taxon>Bacilli</taxon>
        <taxon>Lactobacillales</taxon>
        <taxon>Streptococcaceae</taxon>
        <taxon>Streptococcus</taxon>
    </lineage>
</organism>
<dbReference type="GO" id="GO:0006310">
    <property type="term" value="P:DNA recombination"/>
    <property type="evidence" value="ECO:0007669"/>
    <property type="project" value="UniProtKB-KW"/>
</dbReference>
<dbReference type="Pfam" id="PF13936">
    <property type="entry name" value="HTH_38"/>
    <property type="match status" value="1"/>
</dbReference>
<dbReference type="InterPro" id="IPR051917">
    <property type="entry name" value="Transposase-Integrase"/>
</dbReference>
<dbReference type="InterPro" id="IPR012337">
    <property type="entry name" value="RNaseH-like_sf"/>
</dbReference>
<dbReference type="PANTHER" id="PTHR10948:SF23">
    <property type="entry name" value="TRANSPOSASE INSI FOR INSERTION SEQUENCE ELEMENT IS30A-RELATED"/>
    <property type="match status" value="1"/>
</dbReference>
<keyword evidence="1" id="KW-0233">DNA recombination</keyword>
<accession>A0A4J1S1T2</accession>
<dbReference type="InterPro" id="IPR025246">
    <property type="entry name" value="IS30-like_HTH"/>
</dbReference>
<dbReference type="NCBIfam" id="NF033563">
    <property type="entry name" value="transpos_IS30"/>
    <property type="match status" value="1"/>
</dbReference>
<dbReference type="GO" id="GO:0004803">
    <property type="term" value="F:transposase activity"/>
    <property type="evidence" value="ECO:0007669"/>
    <property type="project" value="TreeGrafter"/>
</dbReference>
<dbReference type="SUPFAM" id="SSF53098">
    <property type="entry name" value="Ribonuclease H-like"/>
    <property type="match status" value="1"/>
</dbReference>
<evidence type="ECO:0000256" key="1">
    <source>
        <dbReference type="ARBA" id="ARBA00023172"/>
    </source>
</evidence>
<dbReference type="InterPro" id="IPR053392">
    <property type="entry name" value="Transposase_IS30-like"/>
</dbReference>
<dbReference type="GO" id="GO:0005829">
    <property type="term" value="C:cytosol"/>
    <property type="evidence" value="ECO:0007669"/>
    <property type="project" value="TreeGrafter"/>
</dbReference>
<proteinExistence type="predicted"/>
<dbReference type="FunFam" id="3.30.420.10:FF:000085">
    <property type="entry name" value="IS1239 transposase"/>
    <property type="match status" value="1"/>
</dbReference>
<dbReference type="GO" id="GO:0003676">
    <property type="term" value="F:nucleic acid binding"/>
    <property type="evidence" value="ECO:0007669"/>
    <property type="project" value="InterPro"/>
</dbReference>
<protein>
    <submittedName>
        <fullName evidence="3">IS1239 transposase</fullName>
    </submittedName>
</protein>
<dbReference type="GO" id="GO:0015074">
    <property type="term" value="P:DNA integration"/>
    <property type="evidence" value="ECO:0007669"/>
    <property type="project" value="InterPro"/>
</dbReference>
<sequence length="365" mass="42682">MVQLADSSCRHKKTPLCYTCCSTTNTRKAQRCKTIILQKANKGKSNREIASLLGKVPQTIHTEIKRGTVRQCLGKGRFKEVYSADYAQQSYENNRKRSVKKSSLTKELKEKILHYHNQKFSPEMMVMAKGVNVGISTIYYWIHHGKLGLSKQDLPYPRKGKALKKQASTNFKPAGQSIEQRSEAINLRLENGHYEIDTVLLTRAKNYCLLVLTDRKSRHQIIRLIPNKSAEVVNQALKLILKQHKILSITADNGTEFNRLFDVFSEEHIYYAHPYASWERGTNENHNRLIRRWLPKGTKKMTPKEVAFIEKWINNYPKKCLDYKSPREDFWMANLNLKFSVRNKSRNRFKFCRSFKYPARRCSWC</sequence>
<reference evidence="3" key="1">
    <citation type="submission" date="2019-04" db="EMBL/GenBank/DDBJ databases">
        <authorList>
            <consortium name="Pathogen Informatics"/>
        </authorList>
    </citation>
    <scope>NUCLEOTIDE SEQUENCE</scope>
    <source>
        <strain evidence="3">GPSC3</strain>
    </source>
</reference>
<evidence type="ECO:0000259" key="2">
    <source>
        <dbReference type="PROSITE" id="PS50994"/>
    </source>
</evidence>
<dbReference type="AlphaFoldDB" id="A0A4J1S1T2"/>